<dbReference type="AlphaFoldDB" id="A0A2K1K7X4"/>
<accession>A0A2K1K7X4</accession>
<dbReference type="EMBL" id="ABEU02000008">
    <property type="protein sequence ID" value="PNR49872.1"/>
    <property type="molecule type" value="Genomic_DNA"/>
</dbReference>
<dbReference type="Proteomes" id="UP000006727">
    <property type="component" value="Chromosome 8"/>
</dbReference>
<evidence type="ECO:0000313" key="1">
    <source>
        <dbReference type="EMBL" id="PNR49872.1"/>
    </source>
</evidence>
<reference evidence="2" key="3">
    <citation type="submission" date="2020-12" db="UniProtKB">
        <authorList>
            <consortium name="EnsemblPlants"/>
        </authorList>
    </citation>
    <scope>IDENTIFICATION</scope>
</reference>
<dbReference type="InParanoid" id="A0A2K1K7X4"/>
<reference evidence="1 3" key="2">
    <citation type="journal article" date="2018" name="Plant J.">
        <title>The Physcomitrella patens chromosome-scale assembly reveals moss genome structure and evolution.</title>
        <authorList>
            <person name="Lang D."/>
            <person name="Ullrich K.K."/>
            <person name="Murat F."/>
            <person name="Fuchs J."/>
            <person name="Jenkins J."/>
            <person name="Haas F.B."/>
            <person name="Piednoel M."/>
            <person name="Gundlach H."/>
            <person name="Van Bel M."/>
            <person name="Meyberg R."/>
            <person name="Vives C."/>
            <person name="Morata J."/>
            <person name="Symeonidi A."/>
            <person name="Hiss M."/>
            <person name="Muchero W."/>
            <person name="Kamisugi Y."/>
            <person name="Saleh O."/>
            <person name="Blanc G."/>
            <person name="Decker E.L."/>
            <person name="van Gessel N."/>
            <person name="Grimwood J."/>
            <person name="Hayes R.D."/>
            <person name="Graham S.W."/>
            <person name="Gunter L.E."/>
            <person name="McDaniel S.F."/>
            <person name="Hoernstein S.N.W."/>
            <person name="Larsson A."/>
            <person name="Li F.W."/>
            <person name="Perroud P.F."/>
            <person name="Phillips J."/>
            <person name="Ranjan P."/>
            <person name="Rokshar D.S."/>
            <person name="Rothfels C.J."/>
            <person name="Schneider L."/>
            <person name="Shu S."/>
            <person name="Stevenson D.W."/>
            <person name="Thummler F."/>
            <person name="Tillich M."/>
            <person name="Villarreal Aguilar J.C."/>
            <person name="Widiez T."/>
            <person name="Wong G.K."/>
            <person name="Wymore A."/>
            <person name="Zhang Y."/>
            <person name="Zimmer A.D."/>
            <person name="Quatrano R.S."/>
            <person name="Mayer K.F.X."/>
            <person name="Goodstein D."/>
            <person name="Casacuberta J.M."/>
            <person name="Vandepoele K."/>
            <person name="Reski R."/>
            <person name="Cuming A.C."/>
            <person name="Tuskan G.A."/>
            <person name="Maumus F."/>
            <person name="Salse J."/>
            <person name="Schmutz J."/>
            <person name="Rensing S.A."/>
        </authorList>
    </citation>
    <scope>NUCLEOTIDE SEQUENCE [LARGE SCALE GENOMIC DNA]</scope>
    <source>
        <strain evidence="2 3">cv. Gransden 2004</strain>
    </source>
</reference>
<dbReference type="EnsemblPlants" id="Pp3c8_18650V3.1">
    <property type="protein sequence ID" value="PAC:32965142.CDS.1"/>
    <property type="gene ID" value="Pp3c8_18650"/>
</dbReference>
<organism evidence="1">
    <name type="scientific">Physcomitrium patens</name>
    <name type="common">Spreading-leaved earth moss</name>
    <name type="synonym">Physcomitrella patens</name>
    <dbReference type="NCBI Taxonomy" id="3218"/>
    <lineage>
        <taxon>Eukaryota</taxon>
        <taxon>Viridiplantae</taxon>
        <taxon>Streptophyta</taxon>
        <taxon>Embryophyta</taxon>
        <taxon>Bryophyta</taxon>
        <taxon>Bryophytina</taxon>
        <taxon>Bryopsida</taxon>
        <taxon>Funariidae</taxon>
        <taxon>Funariales</taxon>
        <taxon>Funariaceae</taxon>
        <taxon>Physcomitrium</taxon>
    </lineage>
</organism>
<evidence type="ECO:0000313" key="3">
    <source>
        <dbReference type="Proteomes" id="UP000006727"/>
    </source>
</evidence>
<keyword evidence="3" id="KW-1185">Reference proteome</keyword>
<dbReference type="Gramene" id="Pp3c8_18650V3.1">
    <property type="protein sequence ID" value="PAC:32965142.CDS.1"/>
    <property type="gene ID" value="Pp3c8_18650"/>
</dbReference>
<name>A0A2K1K7X4_PHYPA</name>
<dbReference type="EnsemblPlants" id="Pp3c8_18650V3.2">
    <property type="protein sequence ID" value="PAC:32965143.CDS.1"/>
    <property type="gene ID" value="Pp3c8_18650"/>
</dbReference>
<gene>
    <name evidence="1" type="ORF">PHYPA_011768</name>
</gene>
<evidence type="ECO:0000313" key="2">
    <source>
        <dbReference type="EnsemblPlants" id="PAC:32965142.CDS.1"/>
    </source>
</evidence>
<protein>
    <submittedName>
        <fullName evidence="1 2">Uncharacterized protein</fullName>
    </submittedName>
</protein>
<sequence length="72" mass="7819">MKYGSNGQMLDVLSSAYGGRYDVAEEGVRASGRQFEGVGAYSELLINGRGRRGVRKPMLSSRSIAMKISSRC</sequence>
<proteinExistence type="predicted"/>
<reference evidence="1 3" key="1">
    <citation type="journal article" date="2008" name="Science">
        <title>The Physcomitrella genome reveals evolutionary insights into the conquest of land by plants.</title>
        <authorList>
            <person name="Rensing S."/>
            <person name="Lang D."/>
            <person name="Zimmer A."/>
            <person name="Terry A."/>
            <person name="Salamov A."/>
            <person name="Shapiro H."/>
            <person name="Nishiyama T."/>
            <person name="Perroud P.-F."/>
            <person name="Lindquist E."/>
            <person name="Kamisugi Y."/>
            <person name="Tanahashi T."/>
            <person name="Sakakibara K."/>
            <person name="Fujita T."/>
            <person name="Oishi K."/>
            <person name="Shin-I T."/>
            <person name="Kuroki Y."/>
            <person name="Toyoda A."/>
            <person name="Suzuki Y."/>
            <person name="Hashimoto A."/>
            <person name="Yamaguchi K."/>
            <person name="Sugano A."/>
            <person name="Kohara Y."/>
            <person name="Fujiyama A."/>
            <person name="Anterola A."/>
            <person name="Aoki S."/>
            <person name="Ashton N."/>
            <person name="Barbazuk W.B."/>
            <person name="Barker E."/>
            <person name="Bennetzen J."/>
            <person name="Bezanilla M."/>
            <person name="Blankenship R."/>
            <person name="Cho S.H."/>
            <person name="Dutcher S."/>
            <person name="Estelle M."/>
            <person name="Fawcett J.A."/>
            <person name="Gundlach H."/>
            <person name="Hanada K."/>
            <person name="Heyl A."/>
            <person name="Hicks K.A."/>
            <person name="Hugh J."/>
            <person name="Lohr M."/>
            <person name="Mayer K."/>
            <person name="Melkozernov A."/>
            <person name="Murata T."/>
            <person name="Nelson D."/>
            <person name="Pils B."/>
            <person name="Prigge M."/>
            <person name="Reiss B."/>
            <person name="Renner T."/>
            <person name="Rombauts S."/>
            <person name="Rushton P."/>
            <person name="Sanderfoot A."/>
            <person name="Schween G."/>
            <person name="Shiu S.-H."/>
            <person name="Stueber K."/>
            <person name="Theodoulou F.L."/>
            <person name="Tu H."/>
            <person name="Van de Peer Y."/>
            <person name="Verrier P.J."/>
            <person name="Waters E."/>
            <person name="Wood A."/>
            <person name="Yang L."/>
            <person name="Cove D."/>
            <person name="Cuming A."/>
            <person name="Hasebe M."/>
            <person name="Lucas S."/>
            <person name="Mishler D.B."/>
            <person name="Reski R."/>
            <person name="Grigoriev I."/>
            <person name="Quatrano R.S."/>
            <person name="Boore J.L."/>
        </authorList>
    </citation>
    <scope>NUCLEOTIDE SEQUENCE [LARGE SCALE GENOMIC DNA]</scope>
    <source>
        <strain evidence="2 3">cv. Gransden 2004</strain>
    </source>
</reference>
<dbReference type="Gramene" id="Pp3c8_18650V3.2">
    <property type="protein sequence ID" value="PAC:32965143.CDS.1"/>
    <property type="gene ID" value="Pp3c8_18650"/>
</dbReference>